<organism evidence="4 5">
    <name type="scientific">Candidatus Erysipelatoclostridium merdavium</name>
    <dbReference type="NCBI Taxonomy" id="2838566"/>
    <lineage>
        <taxon>Bacteria</taxon>
        <taxon>Bacillati</taxon>
        <taxon>Bacillota</taxon>
        <taxon>Erysipelotrichia</taxon>
        <taxon>Erysipelotrichales</taxon>
        <taxon>Erysipelotrichales incertae sedis</taxon>
    </lineage>
</organism>
<keyword evidence="2" id="KW-0808">Transferase</keyword>
<feature type="domain" description="Glycosyltransferase 2-like" evidence="3">
    <location>
        <begin position="7"/>
        <end position="131"/>
    </location>
</feature>
<keyword evidence="1" id="KW-0328">Glycosyltransferase</keyword>
<evidence type="ECO:0000313" key="5">
    <source>
        <dbReference type="Proteomes" id="UP000886724"/>
    </source>
</evidence>
<accession>A0A9D1XN81</accession>
<comment type="caution">
    <text evidence="4">The sequence shown here is derived from an EMBL/GenBank/DDBJ whole genome shotgun (WGS) entry which is preliminary data.</text>
</comment>
<dbReference type="Pfam" id="PF00535">
    <property type="entry name" value="Glycos_transf_2"/>
    <property type="match status" value="1"/>
</dbReference>
<dbReference type="CDD" id="cd00761">
    <property type="entry name" value="Glyco_tranf_GTA_type"/>
    <property type="match status" value="1"/>
</dbReference>
<protein>
    <submittedName>
        <fullName evidence="4">Glycosyltransferase family 2 protein</fullName>
    </submittedName>
</protein>
<reference evidence="4" key="2">
    <citation type="submission" date="2021-04" db="EMBL/GenBank/DDBJ databases">
        <authorList>
            <person name="Gilroy R."/>
        </authorList>
    </citation>
    <scope>NUCLEOTIDE SEQUENCE</scope>
    <source>
        <strain evidence="4">ChiGjej1B1-14440</strain>
    </source>
</reference>
<dbReference type="InterPro" id="IPR001173">
    <property type="entry name" value="Glyco_trans_2-like"/>
</dbReference>
<dbReference type="Gene3D" id="3.90.550.10">
    <property type="entry name" value="Spore Coat Polysaccharide Biosynthesis Protein SpsA, Chain A"/>
    <property type="match status" value="1"/>
</dbReference>
<dbReference type="PANTHER" id="PTHR22916">
    <property type="entry name" value="GLYCOSYLTRANSFERASE"/>
    <property type="match status" value="1"/>
</dbReference>
<dbReference type="Proteomes" id="UP000886724">
    <property type="component" value="Unassembled WGS sequence"/>
</dbReference>
<gene>
    <name evidence="4" type="ORF">H9980_11770</name>
</gene>
<dbReference type="GO" id="GO:0016757">
    <property type="term" value="F:glycosyltransferase activity"/>
    <property type="evidence" value="ECO:0007669"/>
    <property type="project" value="UniProtKB-KW"/>
</dbReference>
<dbReference type="SUPFAM" id="SSF53448">
    <property type="entry name" value="Nucleotide-diphospho-sugar transferases"/>
    <property type="match status" value="1"/>
</dbReference>
<name>A0A9D1XN81_9FIRM</name>
<evidence type="ECO:0000259" key="3">
    <source>
        <dbReference type="Pfam" id="PF00535"/>
    </source>
</evidence>
<reference evidence="4" key="1">
    <citation type="journal article" date="2021" name="PeerJ">
        <title>Extensive microbial diversity within the chicken gut microbiome revealed by metagenomics and culture.</title>
        <authorList>
            <person name="Gilroy R."/>
            <person name="Ravi A."/>
            <person name="Getino M."/>
            <person name="Pursley I."/>
            <person name="Horton D.L."/>
            <person name="Alikhan N.F."/>
            <person name="Baker D."/>
            <person name="Gharbi K."/>
            <person name="Hall N."/>
            <person name="Watson M."/>
            <person name="Adriaenssens E.M."/>
            <person name="Foster-Nyarko E."/>
            <person name="Jarju S."/>
            <person name="Secka A."/>
            <person name="Antonio M."/>
            <person name="Oren A."/>
            <person name="Chaudhuri R.R."/>
            <person name="La Ragione R."/>
            <person name="Hildebrand F."/>
            <person name="Pallen M.J."/>
        </authorList>
    </citation>
    <scope>NUCLEOTIDE SEQUENCE</scope>
    <source>
        <strain evidence="4">ChiGjej1B1-14440</strain>
    </source>
</reference>
<dbReference type="AlphaFoldDB" id="A0A9D1XN81"/>
<dbReference type="PANTHER" id="PTHR22916:SF51">
    <property type="entry name" value="GLYCOSYLTRANSFERASE EPSH-RELATED"/>
    <property type="match status" value="1"/>
</dbReference>
<evidence type="ECO:0000313" key="4">
    <source>
        <dbReference type="EMBL" id="HIX82628.1"/>
    </source>
</evidence>
<sequence length="319" mass="38061">MNEKLVSIVVPVYNSEKTIERCLKSILQNTYKNIEIIIVDDFSSDNSYLICKKLSHQFHNIKIYQNDKNKGVSYTRNIGLSHCRGFYVLFVDSDDWIEKKHISVLVDGIEKNNNALVITGYVNDDSRFNKLITYKTFKNCSAIYLLSKCIVELYDQTLLQQLWNKIFINQILIDNKVEFDESLSIGEDTRFILNYLHVSQINKIYFINKCYYHYMRDQENSLMFRVGYEKIENLIVNIKLLFKLTSLSPQRQMEEVNRRKEKLINNQAYLIFHNHSMSFKEKKHLILCLDNGKKLFRENLNLYYKERIAILLRNIWKKK</sequence>
<dbReference type="EMBL" id="DXET01000262">
    <property type="protein sequence ID" value="HIX82628.1"/>
    <property type="molecule type" value="Genomic_DNA"/>
</dbReference>
<evidence type="ECO:0000256" key="1">
    <source>
        <dbReference type="ARBA" id="ARBA00022676"/>
    </source>
</evidence>
<proteinExistence type="predicted"/>
<dbReference type="InterPro" id="IPR029044">
    <property type="entry name" value="Nucleotide-diphossugar_trans"/>
</dbReference>
<evidence type="ECO:0000256" key="2">
    <source>
        <dbReference type="ARBA" id="ARBA00022679"/>
    </source>
</evidence>